<gene>
    <name evidence="1" type="primary">gldH</name>
    <name evidence="1" type="ORF">V7S74_07665</name>
</gene>
<dbReference type="NCBIfam" id="TIGR03511">
    <property type="entry name" value="GldH_lipo"/>
    <property type="match status" value="1"/>
</dbReference>
<dbReference type="Proteomes" id="UP001623559">
    <property type="component" value="Unassembled WGS sequence"/>
</dbReference>
<name>A0ABW8SZM2_9BACT</name>
<dbReference type="Pfam" id="PF14109">
    <property type="entry name" value="GldH_lipo"/>
    <property type="match status" value="1"/>
</dbReference>
<dbReference type="InterPro" id="IPR020018">
    <property type="entry name" value="Motility-assoc_lipoprot_GldH"/>
</dbReference>
<protein>
    <submittedName>
        <fullName evidence="1">Gliding motility lipoprotein GldH</fullName>
    </submittedName>
</protein>
<dbReference type="RefSeq" id="WP_406778178.1">
    <property type="nucleotide sequence ID" value="NZ_JBEWZG010000002.1"/>
</dbReference>
<reference evidence="1 2" key="1">
    <citation type="submission" date="2024-07" db="EMBL/GenBank/DDBJ databases">
        <authorList>
            <person name="Pitt A."/>
            <person name="Hahn M.W."/>
        </authorList>
    </citation>
    <scope>NUCLEOTIDE SEQUENCE [LARGE SCALE GENOMIC DNA]</scope>
    <source>
        <strain evidence="1 2">2-AUSEE-184A6</strain>
    </source>
</reference>
<keyword evidence="1" id="KW-0449">Lipoprotein</keyword>
<dbReference type="EMBL" id="JBEWZG010000002">
    <property type="protein sequence ID" value="MFL0206618.1"/>
    <property type="molecule type" value="Genomic_DNA"/>
</dbReference>
<organism evidence="1 2">
    <name type="scientific">Aquirufa novilacunae</name>
    <dbReference type="NCBI Taxonomy" id="3139305"/>
    <lineage>
        <taxon>Bacteria</taxon>
        <taxon>Pseudomonadati</taxon>
        <taxon>Bacteroidota</taxon>
        <taxon>Cytophagia</taxon>
        <taxon>Cytophagales</taxon>
        <taxon>Flectobacillaceae</taxon>
        <taxon>Aquirufa</taxon>
    </lineage>
</organism>
<evidence type="ECO:0000313" key="2">
    <source>
        <dbReference type="Proteomes" id="UP001623559"/>
    </source>
</evidence>
<proteinExistence type="predicted"/>
<accession>A0ABW8SZM2</accession>
<sequence>MVQRLPLKLSLGCIFLLELLFFACGNTNVAIDETFSFPESGWIQKQPVQFEVTVEDSLVNYALYVVVRQNNAYPFYNLYFSPSIMDGQGKIVQRGLAEAILYDPTTGKPKGAGFGDIYEKNFLVYPSLKFPKNGKYKIQLDQSMRVDTLAGMVSIGLRLEKK</sequence>
<comment type="caution">
    <text evidence="1">The sequence shown here is derived from an EMBL/GenBank/DDBJ whole genome shotgun (WGS) entry which is preliminary data.</text>
</comment>
<evidence type="ECO:0000313" key="1">
    <source>
        <dbReference type="EMBL" id="MFL0206618.1"/>
    </source>
</evidence>